<comment type="subcellular location">
    <subcellularLocation>
        <location evidence="1">Endoplasmic reticulum</location>
    </subcellularLocation>
</comment>
<keyword evidence="7 10" id="KW-0862">Zinc</keyword>
<reference evidence="14" key="1">
    <citation type="journal article" date="2017" name="Nat. Genet.">
        <title>Contrasting evolutionary genome dynamics between domesticated and wild yeasts.</title>
        <authorList>
            <person name="Yue J.X."/>
            <person name="Li J."/>
            <person name="Aigrain L."/>
            <person name="Hallin J."/>
            <person name="Persson K."/>
            <person name="Oliver K."/>
            <person name="Bergstrom A."/>
            <person name="Coupland P."/>
            <person name="Warringer J."/>
            <person name="Lagomarsino M.C."/>
            <person name="Fischer G."/>
            <person name="Durbin R."/>
            <person name="Liti G."/>
        </authorList>
    </citation>
    <scope>NUCLEOTIDE SEQUENCE</scope>
    <source>
        <strain evidence="14">CBS432</strain>
    </source>
</reference>
<dbReference type="GO" id="GO:0051603">
    <property type="term" value="P:proteolysis involved in protein catabolic process"/>
    <property type="evidence" value="ECO:0007669"/>
    <property type="project" value="UniProtKB-ARBA"/>
</dbReference>
<gene>
    <name evidence="14" type="primary">SCJ1</name>
    <name evidence="14" type="ORF">SPAR_M03300</name>
</gene>
<keyword evidence="3 10" id="KW-0479">Metal-binding</keyword>
<dbReference type="Gene3D" id="2.60.260.20">
    <property type="entry name" value="Urease metallochaperone UreE, N-terminal domain"/>
    <property type="match status" value="2"/>
</dbReference>
<evidence type="ECO:0000256" key="7">
    <source>
        <dbReference type="ARBA" id="ARBA00022833"/>
    </source>
</evidence>
<evidence type="ECO:0000256" key="10">
    <source>
        <dbReference type="PROSITE-ProRule" id="PRU00546"/>
    </source>
</evidence>
<feature type="chain" id="PRO_5034950683" evidence="11">
    <location>
        <begin position="22"/>
        <end position="380"/>
    </location>
</feature>
<dbReference type="VEuPathDB" id="FungiDB:SPAR_M03300"/>
<dbReference type="PRINTS" id="PR00625">
    <property type="entry name" value="JDOMAIN"/>
</dbReference>
<dbReference type="AlphaFoldDB" id="A0A8B8UXN0"/>
<evidence type="ECO:0000256" key="4">
    <source>
        <dbReference type="ARBA" id="ARBA00022737"/>
    </source>
</evidence>
<evidence type="ECO:0000256" key="9">
    <source>
        <dbReference type="ARBA" id="ARBA00023186"/>
    </source>
</evidence>
<dbReference type="Pfam" id="PF00684">
    <property type="entry name" value="DnaJ_CXXCXGXG"/>
    <property type="match status" value="1"/>
</dbReference>
<evidence type="ECO:0000256" key="11">
    <source>
        <dbReference type="SAM" id="SignalP"/>
    </source>
</evidence>
<evidence type="ECO:0000256" key="2">
    <source>
        <dbReference type="ARBA" id="ARBA00022448"/>
    </source>
</evidence>
<sequence>MIARLYIRLILSLLLLPLILAQDYYAILEIDKDATEKEIKSAYRQLSKKYHPDKNAGSEEAHHKFIEVGEAYDILSDPEKKKIYDQFGADAVKNGGGGGGGGGAGGPGAGGFHDPFDIFERMFQGGHGGSGGGFGQRQRQRGPMIKVQEKLSLKQFYSGTSIEFTLNLNDECDACHGSGSADGKLAQCPDCQGRGVIIQVLRMGIMTQQIQQMCGRCGGTGQVIKNECKTCHGKKVTKKNKFFHVDIPPGAPRNYMDTRAGEAEKGPDFDAGDLIIEFKEKDTENMGYRRRGDNLYRTEVLSAEEALYGGWQRTIEFFDENKPVNLSRPPHMVVSNGEVEVVKGFGMPKSTKGHGDLYIDYVVIMPRTLKREQGMLKDEL</sequence>
<dbReference type="CDD" id="cd06257">
    <property type="entry name" value="DnaJ"/>
    <property type="match status" value="1"/>
</dbReference>
<dbReference type="Gene3D" id="1.10.287.110">
    <property type="entry name" value="DnaJ domain"/>
    <property type="match status" value="1"/>
</dbReference>
<dbReference type="SUPFAM" id="SSF57938">
    <property type="entry name" value="DnaJ/Hsp40 cysteine-rich domain"/>
    <property type="match status" value="1"/>
</dbReference>
<dbReference type="OrthoDB" id="550424at2759"/>
<dbReference type="InterPro" id="IPR002939">
    <property type="entry name" value="DnaJ_C"/>
</dbReference>
<dbReference type="GO" id="GO:0008270">
    <property type="term" value="F:zinc ion binding"/>
    <property type="evidence" value="ECO:0007669"/>
    <property type="project" value="UniProtKB-KW"/>
</dbReference>
<dbReference type="GO" id="GO:0006457">
    <property type="term" value="P:protein folding"/>
    <property type="evidence" value="ECO:0007669"/>
    <property type="project" value="InterPro"/>
</dbReference>
<name>A0A8B8UXN0_SACPA</name>
<dbReference type="FunFam" id="1.10.287.110:FF:000124">
    <property type="entry name" value="SCJ1p protein"/>
    <property type="match status" value="1"/>
</dbReference>
<proteinExistence type="predicted"/>
<dbReference type="PANTHER" id="PTHR43888">
    <property type="entry name" value="DNAJ-LIKE-2, ISOFORM A-RELATED"/>
    <property type="match status" value="1"/>
</dbReference>
<keyword evidence="4" id="KW-0677">Repeat</keyword>
<dbReference type="GO" id="GO:0015031">
    <property type="term" value="P:protein transport"/>
    <property type="evidence" value="ECO:0007669"/>
    <property type="project" value="UniProtKB-KW"/>
</dbReference>
<dbReference type="PROSITE" id="PS51188">
    <property type="entry name" value="ZF_CR"/>
    <property type="match status" value="1"/>
</dbReference>
<accession>A0A8B8UXN0</accession>
<dbReference type="InterPro" id="IPR018253">
    <property type="entry name" value="DnaJ_domain_CS"/>
</dbReference>
<dbReference type="RefSeq" id="XP_033768517.1">
    <property type="nucleotide sequence ID" value="XM_033912626.1"/>
</dbReference>
<evidence type="ECO:0000256" key="1">
    <source>
        <dbReference type="ARBA" id="ARBA00004240"/>
    </source>
</evidence>
<dbReference type="Gene3D" id="2.10.230.10">
    <property type="entry name" value="Heat shock protein DnaJ, cysteine-rich domain"/>
    <property type="match status" value="1"/>
</dbReference>
<dbReference type="InterPro" id="IPR044713">
    <property type="entry name" value="DNJA1/2-like"/>
</dbReference>
<dbReference type="InterPro" id="IPR001623">
    <property type="entry name" value="DnaJ_domain"/>
</dbReference>
<evidence type="ECO:0000256" key="6">
    <source>
        <dbReference type="ARBA" id="ARBA00022824"/>
    </source>
</evidence>
<feature type="domain" description="J" evidence="12">
    <location>
        <begin position="23"/>
        <end position="88"/>
    </location>
</feature>
<reference evidence="14" key="2">
    <citation type="submission" date="2020-01" db="EMBL/GenBank/DDBJ databases">
        <title>Population-level Yeast Reference Genomes.</title>
        <authorList>
            <person name="Yue J.-X."/>
        </authorList>
    </citation>
    <scope>NUCLEOTIDE SEQUENCE</scope>
    <source>
        <strain evidence="14">CBS432</strain>
    </source>
</reference>
<dbReference type="CDD" id="cd10719">
    <property type="entry name" value="DnaJ_zf"/>
    <property type="match status" value="1"/>
</dbReference>
<evidence type="ECO:0000256" key="8">
    <source>
        <dbReference type="ARBA" id="ARBA00022927"/>
    </source>
</evidence>
<keyword evidence="2" id="KW-0813">Transport</keyword>
<feature type="signal peptide" evidence="11">
    <location>
        <begin position="1"/>
        <end position="21"/>
    </location>
</feature>
<dbReference type="GeneID" id="54632907"/>
<reference evidence="14" key="4">
    <citation type="submission" date="2025-08" db="UniProtKB">
        <authorList>
            <consortium name="RefSeq"/>
        </authorList>
    </citation>
    <scope>IDENTIFICATION</scope>
    <source>
        <strain evidence="14">CBS432</strain>
    </source>
</reference>
<evidence type="ECO:0000313" key="14">
    <source>
        <dbReference type="RefSeq" id="XP_033768517.1"/>
    </source>
</evidence>
<keyword evidence="11" id="KW-0732">Signal</keyword>
<evidence type="ECO:0000259" key="13">
    <source>
        <dbReference type="PROSITE" id="PS51188"/>
    </source>
</evidence>
<reference evidence="14" key="3">
    <citation type="submission" date="2025-07" db="EMBL/GenBank/DDBJ databases">
        <authorList>
            <consortium name="NCBI Genome Project"/>
        </authorList>
    </citation>
    <scope>NUCLEOTIDE SEQUENCE</scope>
    <source>
        <strain evidence="14">CBS432</strain>
    </source>
</reference>
<dbReference type="Pfam" id="PF00226">
    <property type="entry name" value="DnaJ"/>
    <property type="match status" value="1"/>
</dbReference>
<dbReference type="GO" id="GO:0051082">
    <property type="term" value="F:unfolded protein binding"/>
    <property type="evidence" value="ECO:0007669"/>
    <property type="project" value="InterPro"/>
</dbReference>
<feature type="zinc finger region" description="CR-type" evidence="10">
    <location>
        <begin position="159"/>
        <end position="240"/>
    </location>
</feature>
<dbReference type="FunFam" id="2.10.230.10:FF:000002">
    <property type="entry name" value="Molecular chaperone DnaJ"/>
    <property type="match status" value="1"/>
</dbReference>
<dbReference type="SUPFAM" id="SSF46565">
    <property type="entry name" value="Chaperone J-domain"/>
    <property type="match status" value="1"/>
</dbReference>
<organism evidence="14">
    <name type="scientific">Saccharomyces paradoxus</name>
    <name type="common">Yeast</name>
    <name type="synonym">Saccharomyces douglasii</name>
    <dbReference type="NCBI Taxonomy" id="27291"/>
    <lineage>
        <taxon>Eukaryota</taxon>
        <taxon>Fungi</taxon>
        <taxon>Dikarya</taxon>
        <taxon>Ascomycota</taxon>
        <taxon>Saccharomycotina</taxon>
        <taxon>Saccharomycetes</taxon>
        <taxon>Saccharomycetales</taxon>
        <taxon>Saccharomycetaceae</taxon>
        <taxon>Saccharomyces</taxon>
    </lineage>
</organism>
<dbReference type="InterPro" id="IPR001305">
    <property type="entry name" value="HSP_DnaJ_Cys-rich_dom"/>
</dbReference>
<dbReference type="CDD" id="cd10747">
    <property type="entry name" value="DnaJ_C"/>
    <property type="match status" value="1"/>
</dbReference>
<dbReference type="InterPro" id="IPR036410">
    <property type="entry name" value="HSP_DnaJ_Cys-rich_dom_sf"/>
</dbReference>
<dbReference type="Pfam" id="PF01556">
    <property type="entry name" value="DnaJ_C"/>
    <property type="match status" value="1"/>
</dbReference>
<dbReference type="InterPro" id="IPR008971">
    <property type="entry name" value="HSP40/DnaJ_pept-bd"/>
</dbReference>
<dbReference type="GO" id="GO:0005783">
    <property type="term" value="C:endoplasmic reticulum"/>
    <property type="evidence" value="ECO:0007669"/>
    <property type="project" value="UniProtKB-SubCell"/>
</dbReference>
<dbReference type="GO" id="GO:0030544">
    <property type="term" value="F:Hsp70 protein binding"/>
    <property type="evidence" value="ECO:0007669"/>
    <property type="project" value="InterPro"/>
</dbReference>
<dbReference type="PROSITE" id="PS00636">
    <property type="entry name" value="DNAJ_1"/>
    <property type="match status" value="1"/>
</dbReference>
<protein>
    <submittedName>
        <fullName evidence="14">Scj1p</fullName>
    </submittedName>
</protein>
<dbReference type="KEGG" id="spao:SPAR_M03300"/>
<evidence type="ECO:0000256" key="3">
    <source>
        <dbReference type="ARBA" id="ARBA00022723"/>
    </source>
</evidence>
<dbReference type="InterPro" id="IPR036869">
    <property type="entry name" value="J_dom_sf"/>
</dbReference>
<dbReference type="SMART" id="SM00271">
    <property type="entry name" value="DnaJ"/>
    <property type="match status" value="1"/>
</dbReference>
<keyword evidence="5 10" id="KW-0863">Zinc-finger</keyword>
<dbReference type="PROSITE" id="PS50076">
    <property type="entry name" value="DNAJ_2"/>
    <property type="match status" value="1"/>
</dbReference>
<keyword evidence="9" id="KW-0143">Chaperone</keyword>
<evidence type="ECO:0000259" key="12">
    <source>
        <dbReference type="PROSITE" id="PS50076"/>
    </source>
</evidence>
<keyword evidence="8" id="KW-0653">Protein transport</keyword>
<evidence type="ECO:0000256" key="5">
    <source>
        <dbReference type="ARBA" id="ARBA00022771"/>
    </source>
</evidence>
<feature type="domain" description="CR-type" evidence="13">
    <location>
        <begin position="159"/>
        <end position="240"/>
    </location>
</feature>
<keyword evidence="6" id="KW-0256">Endoplasmic reticulum</keyword>
<dbReference type="SUPFAM" id="SSF49493">
    <property type="entry name" value="HSP40/DnaJ peptide-binding domain"/>
    <property type="match status" value="2"/>
</dbReference>